<dbReference type="Pfam" id="PF16561">
    <property type="entry name" value="AMPK1_CBM"/>
    <property type="match status" value="1"/>
</dbReference>
<dbReference type="GO" id="GO:0031588">
    <property type="term" value="C:nucleotide-activated protein kinase complex"/>
    <property type="evidence" value="ECO:0007669"/>
    <property type="project" value="TreeGrafter"/>
</dbReference>
<dbReference type="Gene3D" id="2.60.40.10">
    <property type="entry name" value="Immunoglobulins"/>
    <property type="match status" value="1"/>
</dbReference>
<dbReference type="PANTHER" id="PTHR10343">
    <property type="entry name" value="5'-AMP-ACTIVATED PROTEIN KINASE , BETA SUBUNIT"/>
    <property type="match status" value="1"/>
</dbReference>
<evidence type="ECO:0000256" key="1">
    <source>
        <dbReference type="ARBA" id="ARBA00038216"/>
    </source>
</evidence>
<evidence type="ECO:0000313" key="4">
    <source>
        <dbReference type="EMBL" id="KAG9062402.1"/>
    </source>
</evidence>
<dbReference type="PANTHER" id="PTHR10343:SF81">
    <property type="entry name" value="CRUCIFORM DNA-RECOGNIZING PROTEIN 1-RELATED"/>
    <property type="match status" value="1"/>
</dbReference>
<comment type="similarity">
    <text evidence="1">Belongs to the CRP1/MDG1 family.</text>
</comment>
<keyword evidence="5" id="KW-1185">Reference proteome</keyword>
<dbReference type="SUPFAM" id="SSF81296">
    <property type="entry name" value="E set domains"/>
    <property type="match status" value="1"/>
</dbReference>
<organism evidence="4 5">
    <name type="scientific">Linnemannia hyalina</name>
    <dbReference type="NCBI Taxonomy" id="64524"/>
    <lineage>
        <taxon>Eukaryota</taxon>
        <taxon>Fungi</taxon>
        <taxon>Fungi incertae sedis</taxon>
        <taxon>Mucoromycota</taxon>
        <taxon>Mortierellomycotina</taxon>
        <taxon>Mortierellomycetes</taxon>
        <taxon>Mortierellales</taxon>
        <taxon>Mortierellaceae</taxon>
        <taxon>Linnemannia</taxon>
    </lineage>
</organism>
<dbReference type="EMBL" id="JAHRHY010000019">
    <property type="protein sequence ID" value="KAG9062402.1"/>
    <property type="molecule type" value="Genomic_DNA"/>
</dbReference>
<dbReference type="InterPro" id="IPR013783">
    <property type="entry name" value="Ig-like_fold"/>
</dbReference>
<accession>A0A9P7XK83</accession>
<feature type="region of interest" description="Disordered" evidence="2">
    <location>
        <begin position="1"/>
        <end position="119"/>
    </location>
</feature>
<dbReference type="AlphaFoldDB" id="A0A9P7XK83"/>
<dbReference type="GO" id="GO:0005737">
    <property type="term" value="C:cytoplasm"/>
    <property type="evidence" value="ECO:0007669"/>
    <property type="project" value="TreeGrafter"/>
</dbReference>
<dbReference type="InterPro" id="IPR014756">
    <property type="entry name" value="Ig_E-set"/>
</dbReference>
<dbReference type="Proteomes" id="UP000707451">
    <property type="component" value="Unassembled WGS sequence"/>
</dbReference>
<proteinExistence type="inferred from homology"/>
<dbReference type="GO" id="GO:0019901">
    <property type="term" value="F:protein kinase binding"/>
    <property type="evidence" value="ECO:0007669"/>
    <property type="project" value="TreeGrafter"/>
</dbReference>
<dbReference type="GO" id="GO:0007165">
    <property type="term" value="P:signal transduction"/>
    <property type="evidence" value="ECO:0007669"/>
    <property type="project" value="TreeGrafter"/>
</dbReference>
<feature type="compositionally biased region" description="Polar residues" evidence="2">
    <location>
        <begin position="91"/>
        <end position="105"/>
    </location>
</feature>
<dbReference type="InterPro" id="IPR032640">
    <property type="entry name" value="AMPK1_CBM"/>
</dbReference>
<evidence type="ECO:0000256" key="2">
    <source>
        <dbReference type="SAM" id="MobiDB-lite"/>
    </source>
</evidence>
<sequence length="230" mass="23999">MPTTPKAAAIGNGQKIATVTPAASPAGSVARPSPSSAGMSTPAEAHSTPLSKNQKKKKSKAAKAAASAATSPSAPVAAATEPVPSTPVANVKQQQEASSSITPTVESLGLSEEKTPAKDASPIARNILAEPTPVTLPQHPKRALVAHTFLWKNGGDVVKITGTFDNWGESIVLKKVQGNPDQSKVAIDLDRSQKNLFKFIVDGQWRCSDEFPTEYDNIGNLNNVLPAFDA</sequence>
<name>A0A9P7XK83_9FUNG</name>
<dbReference type="InterPro" id="IPR050827">
    <property type="entry name" value="CRP1_MDG1_kinase"/>
</dbReference>
<dbReference type="GO" id="GO:0005634">
    <property type="term" value="C:nucleus"/>
    <property type="evidence" value="ECO:0007669"/>
    <property type="project" value="TreeGrafter"/>
</dbReference>
<comment type="caution">
    <text evidence="4">The sequence shown here is derived from an EMBL/GenBank/DDBJ whole genome shotgun (WGS) entry which is preliminary data.</text>
</comment>
<feature type="domain" description="AMP-activated protein kinase glycogen-binding" evidence="3">
    <location>
        <begin position="147"/>
        <end position="225"/>
    </location>
</feature>
<feature type="compositionally biased region" description="Low complexity" evidence="2">
    <location>
        <begin position="62"/>
        <end position="89"/>
    </location>
</feature>
<protein>
    <recommendedName>
        <fullName evidence="3">AMP-activated protein kinase glycogen-binding domain-containing protein</fullName>
    </recommendedName>
</protein>
<evidence type="ECO:0000259" key="3">
    <source>
        <dbReference type="Pfam" id="PF16561"/>
    </source>
</evidence>
<evidence type="ECO:0000313" key="5">
    <source>
        <dbReference type="Proteomes" id="UP000707451"/>
    </source>
</evidence>
<reference evidence="4" key="1">
    <citation type="submission" date="2021-06" db="EMBL/GenBank/DDBJ databases">
        <title>Genome Sequence of Mortierella hyaline Strain SCG-10, a Cold-Adapted, Nitrate-Reducing Fungus Isolated from Soil in Minnesota, USA.</title>
        <authorList>
            <person name="Aldossari N."/>
        </authorList>
    </citation>
    <scope>NUCLEOTIDE SEQUENCE</scope>
    <source>
        <strain evidence="4">SCG-10</strain>
    </source>
</reference>
<dbReference type="OrthoDB" id="5873279at2759"/>
<dbReference type="CDD" id="cd02859">
    <property type="entry name" value="E_set_AMPKbeta_like_N"/>
    <property type="match status" value="1"/>
</dbReference>
<gene>
    <name evidence="4" type="ORF">KI688_005317</name>
</gene>